<dbReference type="EMBL" id="JAZHXJ010001080">
    <property type="protein sequence ID" value="KAL1845748.1"/>
    <property type="molecule type" value="Genomic_DNA"/>
</dbReference>
<accession>A0ABR3VV22</accession>
<gene>
    <name evidence="2" type="ORF">VTK73DRAFT_453</name>
</gene>
<evidence type="ECO:0000313" key="3">
    <source>
        <dbReference type="Proteomes" id="UP001586593"/>
    </source>
</evidence>
<name>A0ABR3VV22_9PEZI</name>
<feature type="compositionally biased region" description="Basic and acidic residues" evidence="1">
    <location>
        <begin position="145"/>
        <end position="156"/>
    </location>
</feature>
<evidence type="ECO:0000256" key="1">
    <source>
        <dbReference type="SAM" id="MobiDB-lite"/>
    </source>
</evidence>
<keyword evidence="3" id="KW-1185">Reference proteome</keyword>
<sequence>MVHFGQLDTETDLGHGFVAPDEPGGAEGEDASPVNATLDAQTNWLEADLAAQRDHMTHEFVTSKNRSVLDSATLYKARTCAAAAVTGTNSTSGNGQRHYQWHDDGLGGDLGSRACGYAGHHPRVYSSLREAGSTRNRSWTADQDLPWHESSRRTGK</sequence>
<dbReference type="Proteomes" id="UP001586593">
    <property type="component" value="Unassembled WGS sequence"/>
</dbReference>
<organism evidence="2 3">
    <name type="scientific">Phialemonium thermophilum</name>
    <dbReference type="NCBI Taxonomy" id="223376"/>
    <lineage>
        <taxon>Eukaryota</taxon>
        <taxon>Fungi</taxon>
        <taxon>Dikarya</taxon>
        <taxon>Ascomycota</taxon>
        <taxon>Pezizomycotina</taxon>
        <taxon>Sordariomycetes</taxon>
        <taxon>Sordariomycetidae</taxon>
        <taxon>Cephalothecales</taxon>
        <taxon>Cephalothecaceae</taxon>
        <taxon>Phialemonium</taxon>
    </lineage>
</organism>
<evidence type="ECO:0000313" key="2">
    <source>
        <dbReference type="EMBL" id="KAL1845748.1"/>
    </source>
</evidence>
<proteinExistence type="predicted"/>
<reference evidence="2 3" key="1">
    <citation type="journal article" date="2024" name="Commun. Biol.">
        <title>Comparative genomic analysis of thermophilic fungi reveals convergent evolutionary adaptations and gene losses.</title>
        <authorList>
            <person name="Steindorff A.S."/>
            <person name="Aguilar-Pontes M.V."/>
            <person name="Robinson A.J."/>
            <person name="Andreopoulos B."/>
            <person name="LaButti K."/>
            <person name="Kuo A."/>
            <person name="Mondo S."/>
            <person name="Riley R."/>
            <person name="Otillar R."/>
            <person name="Haridas S."/>
            <person name="Lipzen A."/>
            <person name="Grimwood J."/>
            <person name="Schmutz J."/>
            <person name="Clum A."/>
            <person name="Reid I.D."/>
            <person name="Moisan M.C."/>
            <person name="Butler G."/>
            <person name="Nguyen T.T.M."/>
            <person name="Dewar K."/>
            <person name="Conant G."/>
            <person name="Drula E."/>
            <person name="Henrissat B."/>
            <person name="Hansel C."/>
            <person name="Singer S."/>
            <person name="Hutchinson M.I."/>
            <person name="de Vries R.P."/>
            <person name="Natvig D.O."/>
            <person name="Powell A.J."/>
            <person name="Tsang A."/>
            <person name="Grigoriev I.V."/>
        </authorList>
    </citation>
    <scope>NUCLEOTIDE SEQUENCE [LARGE SCALE GENOMIC DNA]</scope>
    <source>
        <strain evidence="2 3">ATCC 24622</strain>
    </source>
</reference>
<feature type="region of interest" description="Disordered" evidence="1">
    <location>
        <begin position="128"/>
        <end position="156"/>
    </location>
</feature>
<protein>
    <submittedName>
        <fullName evidence="2">Uncharacterized protein</fullName>
    </submittedName>
</protein>
<comment type="caution">
    <text evidence="2">The sequence shown here is derived from an EMBL/GenBank/DDBJ whole genome shotgun (WGS) entry which is preliminary data.</text>
</comment>
<feature type="region of interest" description="Disordered" evidence="1">
    <location>
        <begin position="1"/>
        <end position="33"/>
    </location>
</feature>